<keyword evidence="2 5" id="KW-0812">Transmembrane</keyword>
<name>A0A317CPK8_9GAMM</name>
<gene>
    <name evidence="6" type="ORF">DKT75_04030</name>
</gene>
<comment type="subcellular location">
    <subcellularLocation>
        <location evidence="1">Endomembrane system</location>
        <topology evidence="1">Multi-pass membrane protein</topology>
    </subcellularLocation>
</comment>
<dbReference type="InterPro" id="IPR052527">
    <property type="entry name" value="Metal_cation-efflux_comp"/>
</dbReference>
<dbReference type="AlphaFoldDB" id="A0A317CPK8"/>
<keyword evidence="3 5" id="KW-1133">Transmembrane helix</keyword>
<dbReference type="GO" id="GO:0008168">
    <property type="term" value="F:methyltransferase activity"/>
    <property type="evidence" value="ECO:0007669"/>
    <property type="project" value="UniProtKB-KW"/>
</dbReference>
<protein>
    <submittedName>
        <fullName evidence="6">Isoprenylcysteine carboxylmethyltransferase family protein</fullName>
    </submittedName>
</protein>
<evidence type="ECO:0000256" key="4">
    <source>
        <dbReference type="ARBA" id="ARBA00023136"/>
    </source>
</evidence>
<dbReference type="GO" id="GO:0012505">
    <property type="term" value="C:endomembrane system"/>
    <property type="evidence" value="ECO:0007669"/>
    <property type="project" value="UniProtKB-SubCell"/>
</dbReference>
<keyword evidence="4 5" id="KW-0472">Membrane</keyword>
<dbReference type="Gene3D" id="1.20.120.1630">
    <property type="match status" value="1"/>
</dbReference>
<dbReference type="PANTHER" id="PTHR43847">
    <property type="entry name" value="BLL3993 PROTEIN"/>
    <property type="match status" value="1"/>
</dbReference>
<evidence type="ECO:0000256" key="5">
    <source>
        <dbReference type="SAM" id="Phobius"/>
    </source>
</evidence>
<dbReference type="Pfam" id="PF04191">
    <property type="entry name" value="PEMT"/>
    <property type="match status" value="1"/>
</dbReference>
<keyword evidence="7" id="KW-1185">Reference proteome</keyword>
<evidence type="ECO:0000256" key="3">
    <source>
        <dbReference type="ARBA" id="ARBA00022989"/>
    </source>
</evidence>
<keyword evidence="6" id="KW-0808">Transferase</keyword>
<evidence type="ECO:0000313" key="6">
    <source>
        <dbReference type="EMBL" id="PWQ98310.1"/>
    </source>
</evidence>
<dbReference type="RefSeq" id="WP_109822151.1">
    <property type="nucleotide sequence ID" value="NZ_QGKL01000012.1"/>
</dbReference>
<proteinExistence type="predicted"/>
<feature type="transmembrane region" description="Helical" evidence="5">
    <location>
        <begin position="12"/>
        <end position="30"/>
    </location>
</feature>
<keyword evidence="6" id="KW-0489">Methyltransferase</keyword>
<reference evidence="6 7" key="1">
    <citation type="submission" date="2018-05" db="EMBL/GenBank/DDBJ databases">
        <title>Leucothrix arctica sp. nov., isolated from Arctic seawater.</title>
        <authorList>
            <person name="Choi A."/>
            <person name="Baek K."/>
        </authorList>
    </citation>
    <scope>NUCLEOTIDE SEQUENCE [LARGE SCALE GENOMIC DNA]</scope>
    <source>
        <strain evidence="6 7">IMCC9719</strain>
    </source>
</reference>
<organism evidence="6 7">
    <name type="scientific">Leucothrix arctica</name>
    <dbReference type="NCBI Taxonomy" id="1481894"/>
    <lineage>
        <taxon>Bacteria</taxon>
        <taxon>Pseudomonadati</taxon>
        <taxon>Pseudomonadota</taxon>
        <taxon>Gammaproteobacteria</taxon>
        <taxon>Thiotrichales</taxon>
        <taxon>Thiotrichaceae</taxon>
        <taxon>Leucothrix</taxon>
    </lineage>
</organism>
<sequence>MSVENDSKGPAVKFPPPLIFVSFIIIAALVQQYWPLSFSGDLFFKVLGAMDILAGLIAILIVKRSFDKVDTEIEPWKPTSAIVSDGLFAYSRNPIYVALGVITLGVGLIYGSFWVMFSFLPAAVVVYFVAIKNEEAYLERKFGEEYLAYKAKVRRWV</sequence>
<dbReference type="Proteomes" id="UP000245506">
    <property type="component" value="Unassembled WGS sequence"/>
</dbReference>
<evidence type="ECO:0000256" key="1">
    <source>
        <dbReference type="ARBA" id="ARBA00004127"/>
    </source>
</evidence>
<feature type="transmembrane region" description="Helical" evidence="5">
    <location>
        <begin position="42"/>
        <end position="62"/>
    </location>
</feature>
<accession>A0A317CPK8</accession>
<dbReference type="OrthoDB" id="9811969at2"/>
<dbReference type="InterPro" id="IPR007318">
    <property type="entry name" value="Phopholipid_MeTrfase"/>
</dbReference>
<evidence type="ECO:0000256" key="2">
    <source>
        <dbReference type="ARBA" id="ARBA00022692"/>
    </source>
</evidence>
<evidence type="ECO:0000313" key="7">
    <source>
        <dbReference type="Proteomes" id="UP000245506"/>
    </source>
</evidence>
<dbReference type="GO" id="GO:0032259">
    <property type="term" value="P:methylation"/>
    <property type="evidence" value="ECO:0007669"/>
    <property type="project" value="UniProtKB-KW"/>
</dbReference>
<feature type="transmembrane region" description="Helical" evidence="5">
    <location>
        <begin position="97"/>
        <end position="130"/>
    </location>
</feature>
<comment type="caution">
    <text evidence="6">The sequence shown here is derived from an EMBL/GenBank/DDBJ whole genome shotgun (WGS) entry which is preliminary data.</text>
</comment>
<dbReference type="EMBL" id="QGKL01000012">
    <property type="protein sequence ID" value="PWQ98310.1"/>
    <property type="molecule type" value="Genomic_DNA"/>
</dbReference>
<dbReference type="PANTHER" id="PTHR43847:SF1">
    <property type="entry name" value="BLL3993 PROTEIN"/>
    <property type="match status" value="1"/>
</dbReference>